<dbReference type="GO" id="GO:0016746">
    <property type="term" value="F:acyltransferase activity"/>
    <property type="evidence" value="ECO:0007669"/>
    <property type="project" value="UniProtKB-KW"/>
</dbReference>
<sequence>MVVDVYINAIEKFMPNEPVFNDEIEDYLGYIGGKKSKVKNIVLRSNGIKRRFYVLEKGTQKQLFTNAELCSNVIKKLQNSSFSLDDIEVLACGTTSPDQLMPGHSLMVQGELKLKPIETISASGICLSGVNALKYIYLAIKSKEFSCGVTTGSEASSPILSARNFEEESKCLEELEINPNIAFEKDFLRWMLSDGAGAMLLQDRPNKDKISLKIEFIDILSYAGEMPVCMYSGLEILENSKIKSWRAYEQKEIMEKSLLSVKQDVKLLNENIVEYTVVKPLKQIIEKRDIKVSDYDYFLPHYSSLYFRDKLYEGLKKVNFEIPYEKWFTNLTNFGNTGSASIYIILEELFNSGKLKKGEKILCYVPESGRFSTAFFSLEVV</sequence>
<dbReference type="AlphaFoldDB" id="A0A2S9SQM1"/>
<dbReference type="SUPFAM" id="SSF53901">
    <property type="entry name" value="Thiolase-like"/>
    <property type="match status" value="2"/>
</dbReference>
<organism evidence="4 5">
    <name type="scientific">Aliarcobacter cryaerophilus</name>
    <dbReference type="NCBI Taxonomy" id="28198"/>
    <lineage>
        <taxon>Bacteria</taxon>
        <taxon>Pseudomonadati</taxon>
        <taxon>Campylobacterota</taxon>
        <taxon>Epsilonproteobacteria</taxon>
        <taxon>Campylobacterales</taxon>
        <taxon>Arcobacteraceae</taxon>
        <taxon>Aliarcobacter</taxon>
    </lineage>
</organism>
<dbReference type="GO" id="GO:0044550">
    <property type="term" value="P:secondary metabolite biosynthetic process"/>
    <property type="evidence" value="ECO:0007669"/>
    <property type="project" value="TreeGrafter"/>
</dbReference>
<dbReference type="OrthoDB" id="2514738at2"/>
<keyword evidence="2" id="KW-0012">Acyltransferase</keyword>
<dbReference type="Proteomes" id="UP000238649">
    <property type="component" value="Unassembled WGS sequence"/>
</dbReference>
<dbReference type="Pfam" id="PF08541">
    <property type="entry name" value="ACP_syn_III_C"/>
    <property type="match status" value="1"/>
</dbReference>
<keyword evidence="1" id="KW-0808">Transferase</keyword>
<dbReference type="InterPro" id="IPR016039">
    <property type="entry name" value="Thiolase-like"/>
</dbReference>
<reference evidence="4 5" key="1">
    <citation type="submission" date="2017-09" db="EMBL/GenBank/DDBJ databases">
        <title>Reassesment of A. cryaerophilus.</title>
        <authorList>
            <person name="Perez-Cataluna A."/>
            <person name="Collado L."/>
            <person name="Salgado O."/>
            <person name="Lefinanco V."/>
            <person name="Figueras M.J."/>
        </authorList>
    </citation>
    <scope>NUCLEOTIDE SEQUENCE [LARGE SCALE GENOMIC DNA]</scope>
    <source>
        <strain evidence="4 5">LMG 9871</strain>
    </source>
</reference>
<gene>
    <name evidence="4" type="ORF">CJ671_07755</name>
</gene>
<evidence type="ECO:0000259" key="3">
    <source>
        <dbReference type="Pfam" id="PF08541"/>
    </source>
</evidence>
<evidence type="ECO:0000256" key="1">
    <source>
        <dbReference type="ARBA" id="ARBA00022679"/>
    </source>
</evidence>
<dbReference type="NCBIfam" id="NF005293">
    <property type="entry name" value="PRK06816.1"/>
    <property type="match status" value="1"/>
</dbReference>
<feature type="domain" description="Beta-ketoacyl-[acyl-carrier-protein] synthase III C-terminal" evidence="3">
    <location>
        <begin position="286"/>
        <end position="363"/>
    </location>
</feature>
<evidence type="ECO:0000256" key="2">
    <source>
        <dbReference type="ARBA" id="ARBA00023315"/>
    </source>
</evidence>
<dbReference type="Gene3D" id="3.40.47.10">
    <property type="match status" value="2"/>
</dbReference>
<accession>A0A2S9SQM1</accession>
<proteinExistence type="predicted"/>
<protein>
    <recommendedName>
        <fullName evidence="3">Beta-ketoacyl-[acyl-carrier-protein] synthase III C-terminal domain-containing protein</fullName>
    </recommendedName>
</protein>
<comment type="caution">
    <text evidence="4">The sequence shown here is derived from an EMBL/GenBank/DDBJ whole genome shotgun (WGS) entry which is preliminary data.</text>
</comment>
<dbReference type="InterPro" id="IPR013747">
    <property type="entry name" value="ACP_syn_III_C"/>
</dbReference>
<dbReference type="EMBL" id="NXGH01000022">
    <property type="protein sequence ID" value="PRM88876.1"/>
    <property type="molecule type" value="Genomic_DNA"/>
</dbReference>
<name>A0A2S9SQM1_9BACT</name>
<dbReference type="PANTHER" id="PTHR34069:SF3">
    <property type="entry name" value="ACYL-COA:ACYL-COA ALKYLTRANSFERASE"/>
    <property type="match status" value="1"/>
</dbReference>
<evidence type="ECO:0000313" key="5">
    <source>
        <dbReference type="Proteomes" id="UP000238649"/>
    </source>
</evidence>
<dbReference type="CDD" id="cd00827">
    <property type="entry name" value="init_cond_enzymes"/>
    <property type="match status" value="1"/>
</dbReference>
<dbReference type="PANTHER" id="PTHR34069">
    <property type="entry name" value="3-OXOACYL-[ACYL-CARRIER-PROTEIN] SYNTHASE 3"/>
    <property type="match status" value="1"/>
</dbReference>
<evidence type="ECO:0000313" key="4">
    <source>
        <dbReference type="EMBL" id="PRM88876.1"/>
    </source>
</evidence>